<dbReference type="PATRIC" id="fig|285983.3.peg.119"/>
<evidence type="ECO:0000313" key="1">
    <source>
        <dbReference type="EMBL" id="KIY22530.1"/>
    </source>
</evidence>
<sequence>MGKSKKHPPFRAVSMHFSSLAGETQSNITKIIILSANVEEVEETWTAFTGKAGKLSELVPTSDNI</sequence>
<proteinExistence type="predicted"/>
<dbReference type="RefSeq" id="WP_044392720.1">
    <property type="nucleotide sequence ID" value="NZ_JXIQ01000067.1"/>
</dbReference>
<name>A0A0D6ZB13_9BACI</name>
<reference evidence="1 2" key="1">
    <citation type="submission" date="2015-01" db="EMBL/GenBank/DDBJ databases">
        <title>Draft genome sequences of the supercritical CO2 tolerant bacteria Bacillus subterraneus MITOT1 and Bacillus cereus MIT0214.</title>
        <authorList>
            <person name="Peet K.C."/>
            <person name="Thompson J.R."/>
        </authorList>
    </citation>
    <scope>NUCLEOTIDE SEQUENCE [LARGE SCALE GENOMIC DNA]</scope>
    <source>
        <strain evidence="1 2">MITOT1</strain>
    </source>
</reference>
<gene>
    <name evidence="1" type="ORF">UB32_08055</name>
</gene>
<dbReference type="EMBL" id="JXIQ01000067">
    <property type="protein sequence ID" value="KIY22530.1"/>
    <property type="molecule type" value="Genomic_DNA"/>
</dbReference>
<evidence type="ECO:0000313" key="2">
    <source>
        <dbReference type="Proteomes" id="UP000032512"/>
    </source>
</evidence>
<protein>
    <submittedName>
        <fullName evidence="1">Uncharacterized protein</fullName>
    </submittedName>
</protein>
<dbReference type="Proteomes" id="UP000032512">
    <property type="component" value="Unassembled WGS sequence"/>
</dbReference>
<comment type="caution">
    <text evidence="1">The sequence shown here is derived from an EMBL/GenBank/DDBJ whole genome shotgun (WGS) entry which is preliminary data.</text>
</comment>
<accession>A0A0D6ZB13</accession>
<dbReference type="AlphaFoldDB" id="A0A0D6ZB13"/>
<organism evidence="1 2">
    <name type="scientific">Mesobacillus subterraneus</name>
    <dbReference type="NCBI Taxonomy" id="285983"/>
    <lineage>
        <taxon>Bacteria</taxon>
        <taxon>Bacillati</taxon>
        <taxon>Bacillota</taxon>
        <taxon>Bacilli</taxon>
        <taxon>Bacillales</taxon>
        <taxon>Bacillaceae</taxon>
        <taxon>Mesobacillus</taxon>
    </lineage>
</organism>
<keyword evidence="2" id="KW-1185">Reference proteome</keyword>